<name>A0A2T9YY32_9FUNG</name>
<keyword evidence="1" id="KW-0813">Transport</keyword>
<keyword evidence="4" id="KW-0186">Copper</keyword>
<organism evidence="9 10">
    <name type="scientific">Smittium simulii</name>
    <dbReference type="NCBI Taxonomy" id="133385"/>
    <lineage>
        <taxon>Eukaryota</taxon>
        <taxon>Fungi</taxon>
        <taxon>Fungi incertae sedis</taxon>
        <taxon>Zoopagomycota</taxon>
        <taxon>Kickxellomycotina</taxon>
        <taxon>Harpellomycetes</taxon>
        <taxon>Harpellales</taxon>
        <taxon>Legeriomycetaceae</taxon>
        <taxon>Smittium</taxon>
    </lineage>
</organism>
<evidence type="ECO:0000313" key="9">
    <source>
        <dbReference type="EMBL" id="PVU97238.1"/>
    </source>
</evidence>
<dbReference type="PROSITE" id="PS50846">
    <property type="entry name" value="HMA_2"/>
    <property type="match status" value="1"/>
</dbReference>
<evidence type="ECO:0000256" key="7">
    <source>
        <dbReference type="ARBA" id="ARBA00038171"/>
    </source>
</evidence>
<feature type="domain" description="HMA" evidence="8">
    <location>
        <begin position="1"/>
        <end position="54"/>
    </location>
</feature>
<dbReference type="InterPro" id="IPR006121">
    <property type="entry name" value="HMA_dom"/>
</dbReference>
<dbReference type="InterPro" id="IPR051881">
    <property type="entry name" value="Copper_transport_ATOX1-like"/>
</dbReference>
<dbReference type="OrthoDB" id="689350at2759"/>
<dbReference type="Pfam" id="PF00403">
    <property type="entry name" value="HMA"/>
    <property type="match status" value="1"/>
</dbReference>
<dbReference type="GO" id="GO:0016531">
    <property type="term" value="F:copper chaperone activity"/>
    <property type="evidence" value="ECO:0007669"/>
    <property type="project" value="TreeGrafter"/>
</dbReference>
<dbReference type="CDD" id="cd00371">
    <property type="entry name" value="HMA"/>
    <property type="match status" value="1"/>
</dbReference>
<reference evidence="9 10" key="1">
    <citation type="journal article" date="2018" name="MBio">
        <title>Comparative Genomics Reveals the Core Gene Toolbox for the Fungus-Insect Symbiosis.</title>
        <authorList>
            <person name="Wang Y."/>
            <person name="Stata M."/>
            <person name="Wang W."/>
            <person name="Stajich J.E."/>
            <person name="White M.M."/>
            <person name="Moncalvo J.M."/>
        </authorList>
    </citation>
    <scope>NUCLEOTIDE SEQUENCE [LARGE SCALE GENOMIC DNA]</scope>
    <source>
        <strain evidence="9 10">SWE-8-4</strain>
    </source>
</reference>
<keyword evidence="3" id="KW-0187">Copper transport</keyword>
<evidence type="ECO:0000256" key="3">
    <source>
        <dbReference type="ARBA" id="ARBA00022796"/>
    </source>
</evidence>
<dbReference type="GO" id="GO:0046872">
    <property type="term" value="F:metal ion binding"/>
    <property type="evidence" value="ECO:0007669"/>
    <property type="project" value="UniProtKB-KW"/>
</dbReference>
<comment type="similarity">
    <text evidence="7">Belongs to the ATX1 family.</text>
</comment>
<keyword evidence="5" id="KW-0406">Ion transport</keyword>
<accession>A0A2T9YY32</accession>
<sequence>MSCGGCSGAVKRALAKINVENVDIDMDSKIVSVTTDLPFDTIHQAIIKTGKQTEVVEA</sequence>
<dbReference type="PANTHER" id="PTHR46365:SF1">
    <property type="entry name" value="COPPER TRANSPORT PROTEIN ATOX1"/>
    <property type="match status" value="1"/>
</dbReference>
<evidence type="ECO:0000256" key="2">
    <source>
        <dbReference type="ARBA" id="ARBA00022723"/>
    </source>
</evidence>
<comment type="caution">
    <text evidence="9">The sequence shown here is derived from an EMBL/GenBank/DDBJ whole genome shotgun (WGS) entry which is preliminary data.</text>
</comment>
<evidence type="ECO:0000256" key="6">
    <source>
        <dbReference type="ARBA" id="ARBA00023186"/>
    </source>
</evidence>
<evidence type="ECO:0000256" key="4">
    <source>
        <dbReference type="ARBA" id="ARBA00023008"/>
    </source>
</evidence>
<dbReference type="InterPro" id="IPR036163">
    <property type="entry name" value="HMA_dom_sf"/>
</dbReference>
<evidence type="ECO:0000313" key="10">
    <source>
        <dbReference type="Proteomes" id="UP000245383"/>
    </source>
</evidence>
<keyword evidence="6" id="KW-0143">Chaperone</keyword>
<evidence type="ECO:0000259" key="8">
    <source>
        <dbReference type="PROSITE" id="PS50846"/>
    </source>
</evidence>
<proteinExistence type="inferred from homology"/>
<dbReference type="STRING" id="133385.A0A2T9YY32"/>
<gene>
    <name evidence="9" type="ORF">BB561_000674</name>
</gene>
<dbReference type="PANTHER" id="PTHR46365">
    <property type="entry name" value="COPPER TRANSPORT PROTEIN ATOX1"/>
    <property type="match status" value="1"/>
</dbReference>
<dbReference type="SUPFAM" id="SSF55008">
    <property type="entry name" value="HMA, heavy metal-associated domain"/>
    <property type="match status" value="1"/>
</dbReference>
<protein>
    <recommendedName>
        <fullName evidence="8">HMA domain-containing protein</fullName>
    </recommendedName>
</protein>
<dbReference type="GO" id="GO:0005829">
    <property type="term" value="C:cytosol"/>
    <property type="evidence" value="ECO:0007669"/>
    <property type="project" value="TreeGrafter"/>
</dbReference>
<evidence type="ECO:0000256" key="1">
    <source>
        <dbReference type="ARBA" id="ARBA00022448"/>
    </source>
</evidence>
<dbReference type="GO" id="GO:0006825">
    <property type="term" value="P:copper ion transport"/>
    <property type="evidence" value="ECO:0007669"/>
    <property type="project" value="UniProtKB-KW"/>
</dbReference>
<evidence type="ECO:0000256" key="5">
    <source>
        <dbReference type="ARBA" id="ARBA00023065"/>
    </source>
</evidence>
<keyword evidence="2" id="KW-0479">Metal-binding</keyword>
<dbReference type="Gene3D" id="3.30.70.100">
    <property type="match status" value="1"/>
</dbReference>
<dbReference type="AlphaFoldDB" id="A0A2T9YY32"/>
<dbReference type="Proteomes" id="UP000245383">
    <property type="component" value="Unassembled WGS sequence"/>
</dbReference>
<dbReference type="EMBL" id="MBFR01000015">
    <property type="protein sequence ID" value="PVU97238.1"/>
    <property type="molecule type" value="Genomic_DNA"/>
</dbReference>
<keyword evidence="10" id="KW-1185">Reference proteome</keyword>